<keyword evidence="2" id="KW-1185">Reference proteome</keyword>
<gene>
    <name evidence="1" type="ORF">POCULU_LOCUS8920</name>
</gene>
<evidence type="ECO:0000313" key="1">
    <source>
        <dbReference type="EMBL" id="CAG8631561.1"/>
    </source>
</evidence>
<dbReference type="OrthoDB" id="74201at2759"/>
<dbReference type="EMBL" id="CAJVPJ010002913">
    <property type="protein sequence ID" value="CAG8631561.1"/>
    <property type="molecule type" value="Genomic_DNA"/>
</dbReference>
<dbReference type="SUPFAM" id="SSF53067">
    <property type="entry name" value="Actin-like ATPase domain"/>
    <property type="match status" value="1"/>
</dbReference>
<protein>
    <submittedName>
        <fullName evidence="1">4286_t:CDS:1</fullName>
    </submittedName>
</protein>
<reference evidence="1" key="1">
    <citation type="submission" date="2021-06" db="EMBL/GenBank/DDBJ databases">
        <authorList>
            <person name="Kallberg Y."/>
            <person name="Tangrot J."/>
            <person name="Rosling A."/>
        </authorList>
    </citation>
    <scope>NUCLEOTIDE SEQUENCE</scope>
    <source>
        <strain evidence="1">IA702</strain>
    </source>
</reference>
<feature type="non-terminal residue" evidence="1">
    <location>
        <position position="146"/>
    </location>
</feature>
<evidence type="ECO:0000313" key="2">
    <source>
        <dbReference type="Proteomes" id="UP000789572"/>
    </source>
</evidence>
<dbReference type="Pfam" id="PF00022">
    <property type="entry name" value="Actin"/>
    <property type="match status" value="1"/>
</dbReference>
<dbReference type="AlphaFoldDB" id="A0A9N9GSL5"/>
<proteinExistence type="predicted"/>
<accession>A0A9N9GSL5</accession>
<dbReference type="Gene3D" id="3.30.420.40">
    <property type="match status" value="2"/>
</dbReference>
<name>A0A9N9GSL5_9GLOM</name>
<comment type="caution">
    <text evidence="1">The sequence shown here is derived from an EMBL/GenBank/DDBJ whole genome shotgun (WGS) entry which is preliminary data.</text>
</comment>
<dbReference type="Proteomes" id="UP000789572">
    <property type="component" value="Unassembled WGS sequence"/>
</dbReference>
<dbReference type="InterPro" id="IPR043129">
    <property type="entry name" value="ATPase_NBD"/>
</dbReference>
<sequence length="146" mass="16419">FTIGPVRFHVTDPLFDPSLVGKQEILSLSDAIHLAITSCEPDRRQLLFENIVVTGGISLIKGLKERILKELHRFLSITENAGEFQTRECKCLKIPEYFTAYKDRPDLAGFLGAAIVAKLVFPEPKNFITKIDYNENGPSVVHVKSY</sequence>
<organism evidence="1 2">
    <name type="scientific">Paraglomus occultum</name>
    <dbReference type="NCBI Taxonomy" id="144539"/>
    <lineage>
        <taxon>Eukaryota</taxon>
        <taxon>Fungi</taxon>
        <taxon>Fungi incertae sedis</taxon>
        <taxon>Mucoromycota</taxon>
        <taxon>Glomeromycotina</taxon>
        <taxon>Glomeromycetes</taxon>
        <taxon>Paraglomerales</taxon>
        <taxon>Paraglomeraceae</taxon>
        <taxon>Paraglomus</taxon>
    </lineage>
</organism>
<dbReference type="PANTHER" id="PTHR11937">
    <property type="entry name" value="ACTIN"/>
    <property type="match status" value="1"/>
</dbReference>
<dbReference type="InterPro" id="IPR004000">
    <property type="entry name" value="Actin"/>
</dbReference>